<keyword evidence="1" id="KW-0472">Membrane</keyword>
<dbReference type="EMBL" id="JAFKCS010000021">
    <property type="protein sequence ID" value="MBN7821663.1"/>
    <property type="molecule type" value="Genomic_DNA"/>
</dbReference>
<evidence type="ECO:0000256" key="1">
    <source>
        <dbReference type="SAM" id="Phobius"/>
    </source>
</evidence>
<dbReference type="RefSeq" id="WP_206595631.1">
    <property type="nucleotide sequence ID" value="NZ_JAFKCS010000021.1"/>
</dbReference>
<name>A0ABS3CX11_9ALTE</name>
<comment type="caution">
    <text evidence="2">The sequence shown here is derived from an EMBL/GenBank/DDBJ whole genome shotgun (WGS) entry which is preliminary data.</text>
</comment>
<dbReference type="Proteomes" id="UP000663992">
    <property type="component" value="Unassembled WGS sequence"/>
</dbReference>
<dbReference type="PROSITE" id="PS51257">
    <property type="entry name" value="PROKAR_LIPOPROTEIN"/>
    <property type="match status" value="1"/>
</dbReference>
<evidence type="ECO:0000313" key="3">
    <source>
        <dbReference type="Proteomes" id="UP000663992"/>
    </source>
</evidence>
<keyword evidence="1" id="KW-1133">Transmembrane helix</keyword>
<dbReference type="Pfam" id="PF12790">
    <property type="entry name" value="T6SS-SciN"/>
    <property type="match status" value="1"/>
</dbReference>
<keyword evidence="1" id="KW-0812">Transmembrane</keyword>
<sequence length="167" mass="18426">MSGVGNKRSALIYRWIVPLGLTVSLLGCGSSTMVQDVFSVVTKAELTVVAATDVNPDINGRPSPILIRLYELKSPGAFNSADFFSLYDKAAGELGNDYIRHDDLELKPGQEYQKDIIFDENTRYLGLIAAYRDIDNATWKRVVELPSDSNSEIRVVLGSNALQLNIE</sequence>
<dbReference type="NCBIfam" id="TIGR03352">
    <property type="entry name" value="VI_chp_3"/>
    <property type="match status" value="1"/>
</dbReference>
<dbReference type="PANTHER" id="PTHR37625">
    <property type="entry name" value="OUTER MEMBRANE LIPOPROTEIN-RELATED"/>
    <property type="match status" value="1"/>
</dbReference>
<dbReference type="PANTHER" id="PTHR37625:SF4">
    <property type="entry name" value="OUTER MEMBRANE LIPOPROTEIN"/>
    <property type="match status" value="1"/>
</dbReference>
<proteinExistence type="predicted"/>
<dbReference type="InterPro" id="IPR017734">
    <property type="entry name" value="T6SS_SciN"/>
</dbReference>
<protein>
    <submittedName>
        <fullName evidence="2">Type VI secretion system lipoprotein TssJ</fullName>
    </submittedName>
</protein>
<dbReference type="InterPro" id="IPR038706">
    <property type="entry name" value="Type_VI_SciN-like_sf"/>
</dbReference>
<keyword evidence="2" id="KW-0449">Lipoprotein</keyword>
<evidence type="ECO:0000313" key="2">
    <source>
        <dbReference type="EMBL" id="MBN7821663.1"/>
    </source>
</evidence>
<organism evidence="2 3">
    <name type="scientific">Bowmanella yangjiangensis</name>
    <dbReference type="NCBI Taxonomy" id="2811230"/>
    <lineage>
        <taxon>Bacteria</taxon>
        <taxon>Pseudomonadati</taxon>
        <taxon>Pseudomonadota</taxon>
        <taxon>Gammaproteobacteria</taxon>
        <taxon>Alteromonadales</taxon>
        <taxon>Alteromonadaceae</taxon>
        <taxon>Bowmanella</taxon>
    </lineage>
</organism>
<gene>
    <name evidence="2" type="primary">tssJ</name>
    <name evidence="2" type="ORF">J0A65_17475</name>
</gene>
<reference evidence="2 3" key="1">
    <citation type="submission" date="2021-03" db="EMBL/GenBank/DDBJ databases">
        <title>novel species isolated from a fishpond in China.</title>
        <authorList>
            <person name="Lu H."/>
            <person name="Cai Z."/>
        </authorList>
    </citation>
    <scope>NUCLEOTIDE SEQUENCE [LARGE SCALE GENOMIC DNA]</scope>
    <source>
        <strain evidence="2 3">Y57</strain>
    </source>
</reference>
<accession>A0ABS3CX11</accession>
<keyword evidence="3" id="KW-1185">Reference proteome</keyword>
<dbReference type="Gene3D" id="2.60.40.4150">
    <property type="entry name" value="Type VI secretion system, lipoprotein SciN"/>
    <property type="match status" value="1"/>
</dbReference>
<feature type="transmembrane region" description="Helical" evidence="1">
    <location>
        <begin position="12"/>
        <end position="34"/>
    </location>
</feature>